<organism evidence="1 2">
    <name type="scientific">Tetrahymena thermophila (strain SB210)</name>
    <dbReference type="NCBI Taxonomy" id="312017"/>
    <lineage>
        <taxon>Eukaryota</taxon>
        <taxon>Sar</taxon>
        <taxon>Alveolata</taxon>
        <taxon>Ciliophora</taxon>
        <taxon>Intramacronucleata</taxon>
        <taxon>Oligohymenophorea</taxon>
        <taxon>Hymenostomatida</taxon>
        <taxon>Tetrahymenina</taxon>
        <taxon>Tetrahymenidae</taxon>
        <taxon>Tetrahymena</taxon>
    </lineage>
</organism>
<keyword evidence="2" id="KW-1185">Reference proteome</keyword>
<name>W7XGG1_TETTS</name>
<dbReference type="EMBL" id="GG662614">
    <property type="protein sequence ID" value="EWS73226.1"/>
    <property type="molecule type" value="Genomic_DNA"/>
</dbReference>
<dbReference type="KEGG" id="tet:TTHERM_001295283"/>
<protein>
    <submittedName>
        <fullName evidence="1">Uncharacterized protein</fullName>
    </submittedName>
</protein>
<evidence type="ECO:0000313" key="1">
    <source>
        <dbReference type="EMBL" id="EWS73226.1"/>
    </source>
</evidence>
<reference evidence="2" key="1">
    <citation type="journal article" date="2006" name="PLoS Biol.">
        <title>Macronuclear genome sequence of the ciliate Tetrahymena thermophila, a model eukaryote.</title>
        <authorList>
            <person name="Eisen J.A."/>
            <person name="Coyne R.S."/>
            <person name="Wu M."/>
            <person name="Wu D."/>
            <person name="Thiagarajan M."/>
            <person name="Wortman J.R."/>
            <person name="Badger J.H."/>
            <person name="Ren Q."/>
            <person name="Amedeo P."/>
            <person name="Jones K.M."/>
            <person name="Tallon L.J."/>
            <person name="Delcher A.L."/>
            <person name="Salzberg S.L."/>
            <person name="Silva J.C."/>
            <person name="Haas B.J."/>
            <person name="Majoros W.H."/>
            <person name="Farzad M."/>
            <person name="Carlton J.M."/>
            <person name="Smith R.K. Jr."/>
            <person name="Garg J."/>
            <person name="Pearlman R.E."/>
            <person name="Karrer K.M."/>
            <person name="Sun L."/>
            <person name="Manning G."/>
            <person name="Elde N.C."/>
            <person name="Turkewitz A.P."/>
            <person name="Asai D.J."/>
            <person name="Wilkes D.E."/>
            <person name="Wang Y."/>
            <person name="Cai H."/>
            <person name="Collins K."/>
            <person name="Stewart B.A."/>
            <person name="Lee S.R."/>
            <person name="Wilamowska K."/>
            <person name="Weinberg Z."/>
            <person name="Ruzzo W.L."/>
            <person name="Wloga D."/>
            <person name="Gaertig J."/>
            <person name="Frankel J."/>
            <person name="Tsao C.-C."/>
            <person name="Gorovsky M.A."/>
            <person name="Keeling P.J."/>
            <person name="Waller R.F."/>
            <person name="Patron N.J."/>
            <person name="Cherry J.M."/>
            <person name="Stover N.A."/>
            <person name="Krieger C.J."/>
            <person name="del Toro C."/>
            <person name="Ryder H.F."/>
            <person name="Williamson S.C."/>
            <person name="Barbeau R.A."/>
            <person name="Hamilton E.P."/>
            <person name="Orias E."/>
        </authorList>
    </citation>
    <scope>NUCLEOTIDE SEQUENCE [LARGE SCALE GENOMIC DNA]</scope>
    <source>
        <strain evidence="2">SB210</strain>
    </source>
</reference>
<dbReference type="RefSeq" id="XP_012654237.1">
    <property type="nucleotide sequence ID" value="XM_012798783.1"/>
</dbReference>
<dbReference type="Proteomes" id="UP000009168">
    <property type="component" value="Unassembled WGS sequence"/>
</dbReference>
<dbReference type="InParanoid" id="W7XGG1"/>
<proteinExistence type="predicted"/>
<gene>
    <name evidence="1" type="ORF">TTHERM_001295283</name>
</gene>
<dbReference type="AlphaFoldDB" id="W7XGG1"/>
<evidence type="ECO:0000313" key="2">
    <source>
        <dbReference type="Proteomes" id="UP000009168"/>
    </source>
</evidence>
<sequence length="756" mass="88528">MEKFIKFLEEDVDFNIEIHNKIQDLKDQKLIDPSFIVFKCSLRLDIIQLNDQDLNLSIYIQQNYPNLDSLIRDYVQKILSEDKQLRNIQIRQEQILPDIEIINGNLTNNLNIYAQKGILQNSLLQNSFVQGQLVLIEYFQVLKIFPLENYYSIKRYSYYCGCNNNDYKLQNTNLILHIIENNQSASLNKQSSNLIKNLSCDICHQEMYEDKEKSKPELCQKVLIYIPERYNSTRNSLLNGFQKEEGKLIEMFLEKQYCNSLSLNQTYSCIAYYSLATSNKQTKNDFLTGFKPLNITEHLFACTISINIKDPNAQFNQQMINQVSLFNCITEQEQLESQMKQNSNDENENFHFKFKQLMFAVDSFFNEATKFSFLQLKTALVMSYVLANSNRILQKNSSLNREGSFSQLNVLFQCESQFVDSIIEEILMTFGYLQSFNVFDCLLQFDIASSLVKSNNSILLIKNIQDISKQQQEQLNKILQNQEIYFDQLKTKLNLNVTIWAFNSTSKQSGKIKKFKSDKNISQSFEQYFDVCLSQDKSVLSLKDYHLLIQNEVDMFLDKELQMGQKFSRKAHHELSTEKKHIHSKSNRFNEQMSTLKKEKSSQNQHVQALIGDNYKNNNEEEAHCLLNKFINTVRNSMSAKEINYSTSNISSLSKFAIASSIFRNVFIKNNSQELISCEENSRVIIDTFDAFLSIFFNILSRKIFCRDLDTKYFLSFIVNYGSGYLENSEMRIPQEKEFFIALEKIQDQILDFIRF</sequence>
<dbReference type="GeneID" id="24442105"/>
<accession>W7XGG1</accession>